<sequence length="443" mass="49170">MESLQRNAKARLSQWFNNHTRATSSGEGRPKLLNLSAKKRKKLHDTQAYSRIYWDTKLSQTVANEWATHKQTVLEKAVAENTDLPTLPDTAPLPFRNVVLKRLLKEESPEVKAEVEKYREDPKNWGKPSPLDHEMDEEESQCAARAEGYHEVQLALPQTIVRVLQQIEQQAGYIGFFSFVGPEAQRGGSLQVMIIFNGSTPLGHDFGHVYTNDLWQQNVEMPLGEFATKIFTTEECKSRALSGTQSAFVDRFRNTTTSNSRASSRASSLAPSKSLAVSSGTLTPQAPPNGESTNTSSFAESLWSINKASAGEAQAEVESEDRDGTAEDSSSDNESSDSSDGDDVAEEPEVGKGKQQHDPYADWDNGEPLTPEERTQIMKLSTYERAREMNIRRRKRMEVLLQSEFIALAGDLKETLPRSLPASSGKHIPDGPTHCSSRNKAAE</sequence>
<name>A0A0C3BSD7_PILCF</name>
<feature type="region of interest" description="Disordered" evidence="1">
    <location>
        <begin position="417"/>
        <end position="443"/>
    </location>
</feature>
<feature type="compositionally biased region" description="Basic and acidic residues" evidence="1">
    <location>
        <begin position="349"/>
        <end position="360"/>
    </location>
</feature>
<feature type="compositionally biased region" description="Polar residues" evidence="1">
    <location>
        <begin position="434"/>
        <end position="443"/>
    </location>
</feature>
<protein>
    <submittedName>
        <fullName evidence="2">Uncharacterized protein</fullName>
    </submittedName>
</protein>
<dbReference type="InParanoid" id="A0A0C3BSD7"/>
<proteinExistence type="predicted"/>
<reference evidence="3" key="2">
    <citation type="submission" date="2015-01" db="EMBL/GenBank/DDBJ databases">
        <title>Evolutionary Origins and Diversification of the Mycorrhizal Mutualists.</title>
        <authorList>
            <consortium name="DOE Joint Genome Institute"/>
            <consortium name="Mycorrhizal Genomics Consortium"/>
            <person name="Kohler A."/>
            <person name="Kuo A."/>
            <person name="Nagy L.G."/>
            <person name="Floudas D."/>
            <person name="Copeland A."/>
            <person name="Barry K.W."/>
            <person name="Cichocki N."/>
            <person name="Veneault-Fourrey C."/>
            <person name="LaButti K."/>
            <person name="Lindquist E.A."/>
            <person name="Lipzen A."/>
            <person name="Lundell T."/>
            <person name="Morin E."/>
            <person name="Murat C."/>
            <person name="Riley R."/>
            <person name="Ohm R."/>
            <person name="Sun H."/>
            <person name="Tunlid A."/>
            <person name="Henrissat B."/>
            <person name="Grigoriev I.V."/>
            <person name="Hibbett D.S."/>
            <person name="Martin F."/>
        </authorList>
    </citation>
    <scope>NUCLEOTIDE SEQUENCE [LARGE SCALE GENOMIC DNA]</scope>
    <source>
        <strain evidence="3">F 1598</strain>
    </source>
</reference>
<feature type="region of interest" description="Disordered" evidence="1">
    <location>
        <begin position="255"/>
        <end position="378"/>
    </location>
</feature>
<evidence type="ECO:0000313" key="2">
    <source>
        <dbReference type="EMBL" id="KIM80237.1"/>
    </source>
</evidence>
<dbReference type="HOGENOM" id="CLU_618358_0_0_1"/>
<evidence type="ECO:0000313" key="3">
    <source>
        <dbReference type="Proteomes" id="UP000054166"/>
    </source>
</evidence>
<feature type="compositionally biased region" description="Low complexity" evidence="1">
    <location>
        <begin position="258"/>
        <end position="279"/>
    </location>
</feature>
<gene>
    <name evidence="2" type="ORF">PILCRDRAFT_9781</name>
</gene>
<organism evidence="2 3">
    <name type="scientific">Piloderma croceum (strain F 1598)</name>
    <dbReference type="NCBI Taxonomy" id="765440"/>
    <lineage>
        <taxon>Eukaryota</taxon>
        <taxon>Fungi</taxon>
        <taxon>Dikarya</taxon>
        <taxon>Basidiomycota</taxon>
        <taxon>Agaricomycotina</taxon>
        <taxon>Agaricomycetes</taxon>
        <taxon>Agaricomycetidae</taxon>
        <taxon>Atheliales</taxon>
        <taxon>Atheliaceae</taxon>
        <taxon>Piloderma</taxon>
    </lineage>
</organism>
<accession>A0A0C3BSD7</accession>
<feature type="compositionally biased region" description="Acidic residues" evidence="1">
    <location>
        <begin position="329"/>
        <end position="348"/>
    </location>
</feature>
<dbReference type="OrthoDB" id="2803783at2759"/>
<dbReference type="EMBL" id="KN833005">
    <property type="protein sequence ID" value="KIM80237.1"/>
    <property type="molecule type" value="Genomic_DNA"/>
</dbReference>
<dbReference type="AlphaFoldDB" id="A0A0C3BSD7"/>
<feature type="compositionally biased region" description="Polar residues" evidence="1">
    <location>
        <begin position="280"/>
        <end position="307"/>
    </location>
</feature>
<evidence type="ECO:0000256" key="1">
    <source>
        <dbReference type="SAM" id="MobiDB-lite"/>
    </source>
</evidence>
<dbReference type="Proteomes" id="UP000054166">
    <property type="component" value="Unassembled WGS sequence"/>
</dbReference>
<reference evidence="2 3" key="1">
    <citation type="submission" date="2014-04" db="EMBL/GenBank/DDBJ databases">
        <authorList>
            <consortium name="DOE Joint Genome Institute"/>
            <person name="Kuo A."/>
            <person name="Tarkka M."/>
            <person name="Buscot F."/>
            <person name="Kohler A."/>
            <person name="Nagy L.G."/>
            <person name="Floudas D."/>
            <person name="Copeland A."/>
            <person name="Barry K.W."/>
            <person name="Cichocki N."/>
            <person name="Veneault-Fourrey C."/>
            <person name="LaButti K."/>
            <person name="Lindquist E.A."/>
            <person name="Lipzen A."/>
            <person name="Lundell T."/>
            <person name="Morin E."/>
            <person name="Murat C."/>
            <person name="Sun H."/>
            <person name="Tunlid A."/>
            <person name="Henrissat B."/>
            <person name="Grigoriev I.V."/>
            <person name="Hibbett D.S."/>
            <person name="Martin F."/>
            <person name="Nordberg H.P."/>
            <person name="Cantor M.N."/>
            <person name="Hua S.X."/>
        </authorList>
    </citation>
    <scope>NUCLEOTIDE SEQUENCE [LARGE SCALE GENOMIC DNA]</scope>
    <source>
        <strain evidence="2 3">F 1598</strain>
    </source>
</reference>
<keyword evidence="3" id="KW-1185">Reference proteome</keyword>